<comment type="caution">
    <text evidence="2">The sequence shown here is derived from an EMBL/GenBank/DDBJ whole genome shotgun (WGS) entry which is preliminary data.</text>
</comment>
<dbReference type="InterPro" id="IPR010997">
    <property type="entry name" value="HRDC-like_sf"/>
</dbReference>
<dbReference type="GO" id="GO:0000166">
    <property type="term" value="F:nucleotide binding"/>
    <property type="evidence" value="ECO:0007669"/>
    <property type="project" value="InterPro"/>
</dbReference>
<keyword evidence="1" id="KW-0804">Transcription</keyword>
<comment type="subunit">
    <text evidence="1">Part of the RNA polymerase complex. Forms a stalk with Rpo7 that extends from the main structure.</text>
</comment>
<dbReference type="PANTHER" id="PTHR39646:SF1">
    <property type="entry name" value="DNA-DIRECTED RNA POLYMERASE SUBUNIT RPO4"/>
    <property type="match status" value="1"/>
</dbReference>
<proteinExistence type="inferred from homology"/>
<keyword evidence="1" id="KW-0963">Cytoplasm</keyword>
<protein>
    <recommendedName>
        <fullName evidence="1">DNA-directed RNA polymerase subunit Rpo4</fullName>
        <ecNumber evidence="1">2.7.7.6</ecNumber>
    </recommendedName>
    <alternativeName>
        <fullName evidence="1">DNA-directed RNA polymerase subunit F</fullName>
    </alternativeName>
</protein>
<dbReference type="GO" id="GO:0006352">
    <property type="term" value="P:DNA-templated transcription initiation"/>
    <property type="evidence" value="ECO:0007669"/>
    <property type="project" value="InterPro"/>
</dbReference>
<evidence type="ECO:0000256" key="1">
    <source>
        <dbReference type="HAMAP-Rule" id="MF_00864"/>
    </source>
</evidence>
<dbReference type="PIRSF" id="PIRSF005053">
    <property type="entry name" value="RNA_pol_F_arch"/>
    <property type="match status" value="1"/>
</dbReference>
<keyword evidence="1" id="KW-0548">Nucleotidyltransferase</keyword>
<dbReference type="SUPFAM" id="SSF47819">
    <property type="entry name" value="HRDC-like"/>
    <property type="match status" value="1"/>
</dbReference>
<keyword evidence="1 2" id="KW-0240">DNA-directed RNA polymerase</keyword>
<comment type="catalytic activity">
    <reaction evidence="1">
        <text>RNA(n) + a ribonucleoside 5'-triphosphate = RNA(n+1) + diphosphate</text>
        <dbReference type="Rhea" id="RHEA:21248"/>
        <dbReference type="Rhea" id="RHEA-COMP:14527"/>
        <dbReference type="Rhea" id="RHEA-COMP:17342"/>
        <dbReference type="ChEBI" id="CHEBI:33019"/>
        <dbReference type="ChEBI" id="CHEBI:61557"/>
        <dbReference type="ChEBI" id="CHEBI:140395"/>
        <dbReference type="EC" id="2.7.7.6"/>
    </reaction>
</comment>
<dbReference type="EC" id="2.7.7.6" evidence="1"/>
<dbReference type="GO" id="GO:0000428">
    <property type="term" value="C:DNA-directed RNA polymerase complex"/>
    <property type="evidence" value="ECO:0007669"/>
    <property type="project" value="UniProtKB-KW"/>
</dbReference>
<comment type="subcellular location">
    <subcellularLocation>
        <location evidence="1">Cytoplasm</location>
    </subcellularLocation>
</comment>
<comment type="function">
    <text evidence="1">DNA-dependent RNA polymerase (RNAP) catalyzes the transcription of DNA into RNA using the four ribonucleoside triphosphates as substrates. This subunit is less well bound than the others.</text>
</comment>
<dbReference type="InterPro" id="IPR044876">
    <property type="entry name" value="HRDC_dom_sf"/>
</dbReference>
<dbReference type="EMBL" id="DTBJ01000013">
    <property type="protein sequence ID" value="HGM58137.1"/>
    <property type="molecule type" value="Genomic_DNA"/>
</dbReference>
<comment type="similarity">
    <text evidence="1">Belongs to the eukaryotic RPB4 RNA polymerase subunit family.</text>
</comment>
<dbReference type="Gene3D" id="6.10.140.10">
    <property type="match status" value="1"/>
</dbReference>
<name>A0A7C4DA33_STAMA</name>
<dbReference type="PANTHER" id="PTHR39646">
    <property type="entry name" value="RNA POLYMERASE RPB4"/>
    <property type="match status" value="1"/>
</dbReference>
<sequence>MSEEIDIEIIEEEYLSNPEAYELLKKVVDKIIEKEGVVSPLLSKTMRYLSKFSKLESETARALKSKLEKYGLKKETITMIINICPKTIEELHSILEIEKKIYEKEVLDEIIEEVKASCREE</sequence>
<dbReference type="InterPro" id="IPR005574">
    <property type="entry name" value="Rpb4/RPC9"/>
</dbReference>
<reference evidence="2" key="1">
    <citation type="journal article" date="2020" name="mSystems">
        <title>Genome- and Community-Level Interaction Insights into Carbon Utilization and Element Cycling Functions of Hydrothermarchaeota in Hydrothermal Sediment.</title>
        <authorList>
            <person name="Zhou Z."/>
            <person name="Liu Y."/>
            <person name="Xu W."/>
            <person name="Pan J."/>
            <person name="Luo Z.H."/>
            <person name="Li M."/>
        </authorList>
    </citation>
    <scope>NUCLEOTIDE SEQUENCE [LARGE SCALE GENOMIC DNA]</scope>
    <source>
        <strain evidence="2">SpSt-642</strain>
    </source>
</reference>
<gene>
    <name evidence="1" type="primary">rpo4</name>
    <name evidence="1" type="synonym">rpoF</name>
    <name evidence="2" type="ORF">ENU14_00890</name>
</gene>
<dbReference type="GO" id="GO:0005737">
    <property type="term" value="C:cytoplasm"/>
    <property type="evidence" value="ECO:0007669"/>
    <property type="project" value="UniProtKB-SubCell"/>
</dbReference>
<keyword evidence="1" id="KW-0808">Transferase</keyword>
<dbReference type="Pfam" id="PF03874">
    <property type="entry name" value="RNA_pol_Rpb4"/>
    <property type="match status" value="1"/>
</dbReference>
<dbReference type="InterPro" id="IPR010924">
    <property type="entry name" value="Rpo4"/>
</dbReference>
<dbReference type="AlphaFoldDB" id="A0A7C4DA33"/>
<dbReference type="GO" id="GO:0003899">
    <property type="term" value="F:DNA-directed RNA polymerase activity"/>
    <property type="evidence" value="ECO:0007669"/>
    <property type="project" value="UniProtKB-UniRule"/>
</dbReference>
<dbReference type="HAMAP" id="MF_00864">
    <property type="entry name" value="RNApol_arch_Rpo4"/>
    <property type="match status" value="1"/>
</dbReference>
<organism evidence="2">
    <name type="scientific">Staphylothermus marinus</name>
    <dbReference type="NCBI Taxonomy" id="2280"/>
    <lineage>
        <taxon>Archaea</taxon>
        <taxon>Thermoproteota</taxon>
        <taxon>Thermoprotei</taxon>
        <taxon>Desulfurococcales</taxon>
        <taxon>Desulfurococcaceae</taxon>
        <taxon>Staphylothermus</taxon>
    </lineage>
</organism>
<evidence type="ECO:0000313" key="2">
    <source>
        <dbReference type="EMBL" id="HGM58137.1"/>
    </source>
</evidence>
<dbReference type="Gene3D" id="1.10.150.80">
    <property type="entry name" value="HRDC domain"/>
    <property type="match status" value="1"/>
</dbReference>
<accession>A0A7C4DA33</accession>